<dbReference type="PANTHER" id="PTHR46377:SF1">
    <property type="entry name" value="DUAL SPECIFICITY PROTEIN PHOSPHATASE 19"/>
    <property type="match status" value="1"/>
</dbReference>
<accession>A0ABQ0LHD8</accession>
<dbReference type="Proteomes" id="UP000815677">
    <property type="component" value="Unassembled WGS sequence"/>
</dbReference>
<dbReference type="PROSITE" id="PS50056">
    <property type="entry name" value="TYR_PHOSPHATASE_2"/>
    <property type="match status" value="1"/>
</dbReference>
<name>A0ABQ0LHD8_MYCCL</name>
<dbReference type="SUPFAM" id="SSF52799">
    <property type="entry name" value="(Phosphotyrosine protein) phosphatases II"/>
    <property type="match status" value="1"/>
</dbReference>
<evidence type="ECO:0000313" key="3">
    <source>
        <dbReference type="EMBL" id="GAT50498.1"/>
    </source>
</evidence>
<feature type="domain" description="Tyrosine specific protein phosphatases" evidence="2">
    <location>
        <begin position="85"/>
        <end position="144"/>
    </location>
</feature>
<evidence type="ECO:0008006" key="5">
    <source>
        <dbReference type="Google" id="ProtNLM"/>
    </source>
</evidence>
<dbReference type="Pfam" id="PF00782">
    <property type="entry name" value="DSPc"/>
    <property type="match status" value="1"/>
</dbReference>
<dbReference type="InterPro" id="IPR020422">
    <property type="entry name" value="TYR_PHOSPHATASE_DUAL_dom"/>
</dbReference>
<dbReference type="PRINTS" id="PR01908">
    <property type="entry name" value="ADSPHPHTASE"/>
</dbReference>
<gene>
    <name evidence="3" type="ORF">MCHLO_07738</name>
</gene>
<reference evidence="3" key="1">
    <citation type="submission" date="2014-09" db="EMBL/GenBank/DDBJ databases">
        <title>Genome sequence of the luminous mushroom Mycena chlorophos for searching fungal bioluminescence genes.</title>
        <authorList>
            <person name="Tanaka Y."/>
            <person name="Kasuga D."/>
            <person name="Oba Y."/>
            <person name="Hase S."/>
            <person name="Sato K."/>
            <person name="Oba Y."/>
            <person name="Sakakibara Y."/>
        </authorList>
    </citation>
    <scope>NUCLEOTIDE SEQUENCE</scope>
</reference>
<evidence type="ECO:0000259" key="1">
    <source>
        <dbReference type="PROSITE" id="PS50054"/>
    </source>
</evidence>
<dbReference type="SMART" id="SM00195">
    <property type="entry name" value="DSPc"/>
    <property type="match status" value="1"/>
</dbReference>
<dbReference type="PANTHER" id="PTHR46377">
    <property type="entry name" value="DUAL SPECIFICITY PROTEIN PHOSPHATASE 19"/>
    <property type="match status" value="1"/>
</dbReference>
<sequence length="245" mass="25864">MLHLSSVLAHNPLAEIHAAMGTIVTSEITPRLFVADWLVAQNWDALNAMGITHVVSVCEIPPLVSSKIEHLHVLMMDLPFADILEHFPAATEWIKTALSVDGTKVLVHCLGGLSRSVSIACAYLIAAKGLTSAEAILYLKDRRPVAHPNIGFRLQLNQWAAKFGLHDGQDDDSETNGGPLDLLPGSVTGLLLHGGALGNEVINRVGQLTGHGGTTAHTLVIARAKALGPDWSGPVSVVQVVAASA</sequence>
<organism evidence="3 4">
    <name type="scientific">Mycena chlorophos</name>
    <name type="common">Agaric fungus</name>
    <name type="synonym">Agaricus chlorophos</name>
    <dbReference type="NCBI Taxonomy" id="658473"/>
    <lineage>
        <taxon>Eukaryota</taxon>
        <taxon>Fungi</taxon>
        <taxon>Dikarya</taxon>
        <taxon>Basidiomycota</taxon>
        <taxon>Agaricomycotina</taxon>
        <taxon>Agaricomycetes</taxon>
        <taxon>Agaricomycetidae</taxon>
        <taxon>Agaricales</taxon>
        <taxon>Marasmiineae</taxon>
        <taxon>Mycenaceae</taxon>
        <taxon>Mycena</taxon>
    </lineage>
</organism>
<evidence type="ECO:0000259" key="2">
    <source>
        <dbReference type="PROSITE" id="PS50056"/>
    </source>
</evidence>
<dbReference type="InterPro" id="IPR029021">
    <property type="entry name" value="Prot-tyrosine_phosphatase-like"/>
</dbReference>
<proteinExistence type="predicted"/>
<dbReference type="EMBL" id="DF846517">
    <property type="protein sequence ID" value="GAT50498.1"/>
    <property type="molecule type" value="Genomic_DNA"/>
</dbReference>
<dbReference type="PROSITE" id="PS50054">
    <property type="entry name" value="TYR_PHOSPHATASE_DUAL"/>
    <property type="match status" value="1"/>
</dbReference>
<evidence type="ECO:0000313" key="4">
    <source>
        <dbReference type="Proteomes" id="UP000815677"/>
    </source>
</evidence>
<dbReference type="InterPro" id="IPR000340">
    <property type="entry name" value="Dual-sp_phosphatase_cat-dom"/>
</dbReference>
<dbReference type="CDD" id="cd14498">
    <property type="entry name" value="DSP"/>
    <property type="match status" value="1"/>
</dbReference>
<keyword evidence="4" id="KW-1185">Reference proteome</keyword>
<feature type="domain" description="Tyrosine-protein phosphatase" evidence="1">
    <location>
        <begin position="24"/>
        <end position="165"/>
    </location>
</feature>
<protein>
    <recommendedName>
        <fullName evidence="5">Protein-tyrosine-phosphatase</fullName>
    </recommendedName>
</protein>
<dbReference type="InterPro" id="IPR000387">
    <property type="entry name" value="Tyr_Pase_dom"/>
</dbReference>
<dbReference type="Gene3D" id="3.90.190.10">
    <property type="entry name" value="Protein tyrosine phosphatase superfamily"/>
    <property type="match status" value="1"/>
</dbReference>